<evidence type="ECO:0000313" key="5">
    <source>
        <dbReference type="Proteomes" id="UP000297725"/>
    </source>
</evidence>
<proteinExistence type="predicted"/>
<dbReference type="GO" id="GO:0003824">
    <property type="term" value="F:catalytic activity"/>
    <property type="evidence" value="ECO:0007669"/>
    <property type="project" value="InterPro"/>
</dbReference>
<accession>A0AAJ5EFP9</accession>
<dbReference type="Pfam" id="PF04961">
    <property type="entry name" value="FTCD_C"/>
    <property type="match status" value="1"/>
</dbReference>
<evidence type="ECO:0000313" key="3">
    <source>
        <dbReference type="EMBL" id="TFZ43000.1"/>
    </source>
</evidence>
<gene>
    <name evidence="3" type="ORF">E4031_01140</name>
    <name evidence="2" type="ORF">E4Z98_05505</name>
</gene>
<protein>
    <submittedName>
        <fullName evidence="3">Sugar ABC transporter substrate-binding protein</fullName>
    </submittedName>
</protein>
<dbReference type="SUPFAM" id="SSF101262">
    <property type="entry name" value="Methenyltetrahydrofolate cyclohydrolase-like"/>
    <property type="match status" value="1"/>
</dbReference>
<reference evidence="2 4" key="2">
    <citation type="journal article" date="2020" name="Int. J. Syst. Evol. Microbiol.">
        <title>Vagococcus xieshaowenii sp. nov., isolated from snow finch (Montifringilla taczanowskii) cloacal content.</title>
        <authorList>
            <person name="Ge Y."/>
            <person name="Yang J."/>
            <person name="Lai X.H."/>
            <person name="Zhang G."/>
            <person name="Jin D."/>
            <person name="Lu S."/>
            <person name="Wang B."/>
            <person name="Huang Y."/>
            <person name="Huang Y."/>
            <person name="Ren Z."/>
            <person name="Zhang X."/>
            <person name="Xu J."/>
        </authorList>
    </citation>
    <scope>NUCLEOTIDE SEQUENCE [LARGE SCALE GENOMIC DNA]</scope>
    <source>
        <strain evidence="2">Personal::cf-49</strain>
        <strain evidence="4">personal::cf-49</strain>
    </source>
</reference>
<evidence type="ECO:0000313" key="4">
    <source>
        <dbReference type="Proteomes" id="UP000296883"/>
    </source>
</evidence>
<evidence type="ECO:0000259" key="1">
    <source>
        <dbReference type="Pfam" id="PF04961"/>
    </source>
</evidence>
<dbReference type="Proteomes" id="UP000296883">
    <property type="component" value="Chromosome"/>
</dbReference>
<dbReference type="Gene3D" id="1.20.120.680">
    <property type="entry name" value="Formiminotetrahydrofolate cyclodeaminase monomer, up-and-down helical bundle"/>
    <property type="match status" value="1"/>
</dbReference>
<organism evidence="3 5">
    <name type="scientific">Vagococcus xieshaowenii</name>
    <dbReference type="NCBI Taxonomy" id="2562451"/>
    <lineage>
        <taxon>Bacteria</taxon>
        <taxon>Bacillati</taxon>
        <taxon>Bacillota</taxon>
        <taxon>Bacilli</taxon>
        <taxon>Lactobacillales</taxon>
        <taxon>Enterococcaceae</taxon>
        <taxon>Vagococcus</taxon>
    </lineage>
</organism>
<dbReference type="EMBL" id="SRHU01000006">
    <property type="protein sequence ID" value="TFZ43000.1"/>
    <property type="molecule type" value="Genomic_DNA"/>
</dbReference>
<dbReference type="InterPro" id="IPR036178">
    <property type="entry name" value="Formintransfe-cycloase-like_sf"/>
</dbReference>
<evidence type="ECO:0000313" key="2">
    <source>
        <dbReference type="EMBL" id="QCA28799.1"/>
    </source>
</evidence>
<keyword evidence="4" id="KW-1185">Reference proteome</keyword>
<dbReference type="Proteomes" id="UP000297725">
    <property type="component" value="Unassembled WGS sequence"/>
</dbReference>
<sequence>MINHSMNYFIEALGSKQSTPGGGSAAAITGAIGISLTQMVVSLTTGKPRYEAYQPLLDSVQEQASELTQRFVDGMQADIDAFNGVMEAYRIKATTDEEQVIKQARIEQASKQATVAPFEMMEASILALRLSKQLVGKSNPNVLSDLGVAALNLKATLQSSWLNVLINLKTIQDEVFVARYKEQGEQLLAEGKQLADELYNLVVIELS</sequence>
<dbReference type="RefSeq" id="WP_135253493.1">
    <property type="nucleotide sequence ID" value="NZ_CP038865.1"/>
</dbReference>
<dbReference type="EMBL" id="CP038865">
    <property type="protein sequence ID" value="QCA28799.1"/>
    <property type="molecule type" value="Genomic_DNA"/>
</dbReference>
<dbReference type="AlphaFoldDB" id="A0AAJ5EFP9"/>
<name>A0AAJ5EFP9_9ENTE</name>
<reference evidence="3 5" key="1">
    <citation type="submission" date="2019-03" db="EMBL/GenBank/DDBJ databases">
        <title>Vagococcus sp. was isolated fron gut of Carduelis flavirostris.</title>
        <authorList>
            <person name="Ge Y."/>
        </authorList>
    </citation>
    <scope>NUCLEOTIDE SEQUENCE [LARGE SCALE GENOMIC DNA]</scope>
    <source>
        <strain evidence="3 5">CF-210</strain>
    </source>
</reference>
<feature type="domain" description="Cyclodeaminase/cyclohydrolase" evidence="1">
    <location>
        <begin position="6"/>
        <end position="184"/>
    </location>
</feature>
<dbReference type="InterPro" id="IPR007044">
    <property type="entry name" value="Cyclodeamin/CycHdrlase"/>
</dbReference>